<dbReference type="AlphaFoldDB" id="A0A8S1X416"/>
<organism evidence="1 2">
    <name type="scientific">Paramecium pentaurelia</name>
    <dbReference type="NCBI Taxonomy" id="43138"/>
    <lineage>
        <taxon>Eukaryota</taxon>
        <taxon>Sar</taxon>
        <taxon>Alveolata</taxon>
        <taxon>Ciliophora</taxon>
        <taxon>Intramacronucleata</taxon>
        <taxon>Oligohymenophorea</taxon>
        <taxon>Peniculida</taxon>
        <taxon>Parameciidae</taxon>
        <taxon>Paramecium</taxon>
    </lineage>
</organism>
<reference evidence="1" key="1">
    <citation type="submission" date="2021-01" db="EMBL/GenBank/DDBJ databases">
        <authorList>
            <consortium name="Genoscope - CEA"/>
            <person name="William W."/>
        </authorList>
    </citation>
    <scope>NUCLEOTIDE SEQUENCE</scope>
</reference>
<gene>
    <name evidence="1" type="ORF">PPENT_87.1.T1100172</name>
</gene>
<accession>A0A8S1X416</accession>
<dbReference type="Proteomes" id="UP000689195">
    <property type="component" value="Unassembled WGS sequence"/>
</dbReference>
<name>A0A8S1X416_9CILI</name>
<sequence>MLQSQKQKINHLHFIYMPRILSNNLNIAMPQLLIKKTQQFWLDLKKRSEFLNQLRINYFNQKYQKDIMTLYLHLIFPRNKRIHSFQDLEITPQ</sequence>
<keyword evidence="2" id="KW-1185">Reference proteome</keyword>
<evidence type="ECO:0000313" key="1">
    <source>
        <dbReference type="EMBL" id="CAD8195842.1"/>
    </source>
</evidence>
<dbReference type="EMBL" id="CAJJDO010000110">
    <property type="protein sequence ID" value="CAD8195842.1"/>
    <property type="molecule type" value="Genomic_DNA"/>
</dbReference>
<protein>
    <submittedName>
        <fullName evidence="1">Uncharacterized protein</fullName>
    </submittedName>
</protein>
<proteinExistence type="predicted"/>
<evidence type="ECO:0000313" key="2">
    <source>
        <dbReference type="Proteomes" id="UP000689195"/>
    </source>
</evidence>
<comment type="caution">
    <text evidence="1">The sequence shown here is derived from an EMBL/GenBank/DDBJ whole genome shotgun (WGS) entry which is preliminary data.</text>
</comment>